<dbReference type="RefSeq" id="WP_114405336.1">
    <property type="nucleotide sequence ID" value="NZ_QOWE01000005.1"/>
</dbReference>
<dbReference type="AlphaFoldDB" id="A0A368JR82"/>
<organism evidence="1 2">
    <name type="scientific">Larkinella punicea</name>
    <dbReference type="NCBI Taxonomy" id="2315727"/>
    <lineage>
        <taxon>Bacteria</taxon>
        <taxon>Pseudomonadati</taxon>
        <taxon>Bacteroidota</taxon>
        <taxon>Cytophagia</taxon>
        <taxon>Cytophagales</taxon>
        <taxon>Spirosomataceae</taxon>
        <taxon>Larkinella</taxon>
    </lineage>
</organism>
<evidence type="ECO:0000313" key="2">
    <source>
        <dbReference type="Proteomes" id="UP000253383"/>
    </source>
</evidence>
<accession>A0A368JR82</accession>
<comment type="caution">
    <text evidence="1">The sequence shown here is derived from an EMBL/GenBank/DDBJ whole genome shotgun (WGS) entry which is preliminary data.</text>
</comment>
<dbReference type="EMBL" id="QOWE01000005">
    <property type="protein sequence ID" value="RCR70170.1"/>
    <property type="molecule type" value="Genomic_DNA"/>
</dbReference>
<gene>
    <name evidence="1" type="ORF">DUE52_07335</name>
</gene>
<sequence>MKQMIKKIGSLVDTIAFEKGELSFFALALREDSIVWDLLIAADWIDKDRKNSLDYLVRKVQGVLTTHELLDLSGIILLDNDYFSGVSQFKSESGWEENNIDLYGVAVKKAYVFVASDVEVYLETEQTKKKNFK</sequence>
<evidence type="ECO:0000313" key="1">
    <source>
        <dbReference type="EMBL" id="RCR70170.1"/>
    </source>
</evidence>
<dbReference type="OrthoDB" id="963178at2"/>
<proteinExistence type="predicted"/>
<protein>
    <submittedName>
        <fullName evidence="1">Uncharacterized protein</fullName>
    </submittedName>
</protein>
<keyword evidence="2" id="KW-1185">Reference proteome</keyword>
<name>A0A368JR82_9BACT</name>
<reference evidence="1 2" key="1">
    <citation type="submission" date="2018-07" db="EMBL/GenBank/DDBJ databases">
        <title>Genome analysis of Larkinella rosea.</title>
        <authorList>
            <person name="Zhou Z."/>
            <person name="Wang G."/>
        </authorList>
    </citation>
    <scope>NUCLEOTIDE SEQUENCE [LARGE SCALE GENOMIC DNA]</scope>
    <source>
        <strain evidence="2">zzj9</strain>
    </source>
</reference>
<dbReference type="Proteomes" id="UP000253383">
    <property type="component" value="Unassembled WGS sequence"/>
</dbReference>